<dbReference type="AlphaFoldDB" id="A0A2A8HMW5"/>
<feature type="transmembrane region" description="Helical" evidence="1">
    <location>
        <begin position="39"/>
        <end position="61"/>
    </location>
</feature>
<proteinExistence type="predicted"/>
<name>A0A2A8HMW5_9BACI</name>
<feature type="transmembrane region" description="Helical" evidence="1">
    <location>
        <begin position="73"/>
        <end position="95"/>
    </location>
</feature>
<gene>
    <name evidence="2" type="ORF">CN585_00225</name>
</gene>
<evidence type="ECO:0000256" key="1">
    <source>
        <dbReference type="SAM" id="Phobius"/>
    </source>
</evidence>
<dbReference type="EMBL" id="NUBY01000001">
    <property type="protein sequence ID" value="PEQ10086.1"/>
    <property type="molecule type" value="Genomic_DNA"/>
</dbReference>
<organism evidence="2 3">
    <name type="scientific">Bacillus toyonensis</name>
    <dbReference type="NCBI Taxonomy" id="155322"/>
    <lineage>
        <taxon>Bacteria</taxon>
        <taxon>Bacillati</taxon>
        <taxon>Bacillota</taxon>
        <taxon>Bacilli</taxon>
        <taxon>Bacillales</taxon>
        <taxon>Bacillaceae</taxon>
        <taxon>Bacillus</taxon>
        <taxon>Bacillus cereus group</taxon>
    </lineage>
</organism>
<keyword evidence="1" id="KW-1133">Transmembrane helix</keyword>
<keyword evidence="2" id="KW-0012">Acyltransferase</keyword>
<sequence length="103" mass="11627">MVRRNLHVFTKISSLTAIATIIILPIYNLLSSVDDSGNYMIRMLVLLTFYLSIFSVPVSILSMFSTEKLSKRIFALVVNVLPISLIIYALIMGFIDEFVRLAP</sequence>
<evidence type="ECO:0000313" key="3">
    <source>
        <dbReference type="Proteomes" id="UP000220841"/>
    </source>
</evidence>
<evidence type="ECO:0000313" key="2">
    <source>
        <dbReference type="EMBL" id="PEQ10086.1"/>
    </source>
</evidence>
<keyword evidence="2" id="KW-0808">Transferase</keyword>
<comment type="caution">
    <text evidence="2">The sequence shown here is derived from an EMBL/GenBank/DDBJ whole genome shotgun (WGS) entry which is preliminary data.</text>
</comment>
<dbReference type="GO" id="GO:0016746">
    <property type="term" value="F:acyltransferase activity"/>
    <property type="evidence" value="ECO:0007669"/>
    <property type="project" value="UniProtKB-KW"/>
</dbReference>
<accession>A0A2A8HMW5</accession>
<reference evidence="2 3" key="1">
    <citation type="submission" date="2017-09" db="EMBL/GenBank/DDBJ databases">
        <title>Large-scale bioinformatics analysis of Bacillus genomes uncovers conserved roles of natural products in bacterial physiology.</title>
        <authorList>
            <consortium name="Agbiome Team Llc"/>
            <person name="Bleich R.M."/>
            <person name="Grubbs K.J."/>
            <person name="Santa Maria K.C."/>
            <person name="Allen S.E."/>
            <person name="Farag S."/>
            <person name="Shank E.A."/>
            <person name="Bowers A."/>
        </authorList>
    </citation>
    <scope>NUCLEOTIDE SEQUENCE [LARGE SCALE GENOMIC DNA]</scope>
    <source>
        <strain evidence="2 3">AFS021349</strain>
    </source>
</reference>
<feature type="transmembrane region" description="Helical" evidence="1">
    <location>
        <begin position="12"/>
        <end position="33"/>
    </location>
</feature>
<protein>
    <submittedName>
        <fullName evidence="2">2-acyl-glycerophospho-ethanolamine acyltransferase</fullName>
    </submittedName>
</protein>
<keyword evidence="1" id="KW-0472">Membrane</keyword>
<keyword evidence="1" id="KW-0812">Transmembrane</keyword>
<dbReference type="Proteomes" id="UP000220841">
    <property type="component" value="Unassembled WGS sequence"/>
</dbReference>